<accession>A0ABX1HR55</accession>
<dbReference type="GO" id="GO:0005524">
    <property type="term" value="F:ATP binding"/>
    <property type="evidence" value="ECO:0007669"/>
    <property type="project" value="UniProtKB-KW"/>
</dbReference>
<feature type="domain" description="ABC transporter" evidence="4">
    <location>
        <begin position="4"/>
        <end position="231"/>
    </location>
</feature>
<dbReference type="SUPFAM" id="SSF52540">
    <property type="entry name" value="P-loop containing nucleoside triphosphate hydrolases"/>
    <property type="match status" value="1"/>
</dbReference>
<dbReference type="PANTHER" id="PTHR42781:SF4">
    <property type="entry name" value="SPERMIDINE_PUTRESCINE IMPORT ATP-BINDING PROTEIN POTA"/>
    <property type="match status" value="1"/>
</dbReference>
<dbReference type="InterPro" id="IPR027417">
    <property type="entry name" value="P-loop_NTPase"/>
</dbReference>
<evidence type="ECO:0000259" key="4">
    <source>
        <dbReference type="PROSITE" id="PS50893"/>
    </source>
</evidence>
<dbReference type="Gene3D" id="3.40.50.300">
    <property type="entry name" value="P-loop containing nucleotide triphosphate hydrolases"/>
    <property type="match status" value="1"/>
</dbReference>
<evidence type="ECO:0000256" key="3">
    <source>
        <dbReference type="ARBA" id="ARBA00022840"/>
    </source>
</evidence>
<dbReference type="EMBL" id="JAAVTK010000020">
    <property type="protein sequence ID" value="NKI91641.1"/>
    <property type="molecule type" value="Genomic_DNA"/>
</dbReference>
<dbReference type="InterPro" id="IPR003593">
    <property type="entry name" value="AAA+_ATPase"/>
</dbReference>
<protein>
    <submittedName>
        <fullName evidence="5">Iron(III) transport system ATP-binding protein</fullName>
    </submittedName>
</protein>
<proteinExistence type="predicted"/>
<evidence type="ECO:0000313" key="6">
    <source>
        <dbReference type="Proteomes" id="UP000717634"/>
    </source>
</evidence>
<comment type="caution">
    <text evidence="5">The sequence shown here is derived from an EMBL/GenBank/DDBJ whole genome shotgun (WGS) entry which is preliminary data.</text>
</comment>
<dbReference type="Pfam" id="PF08402">
    <property type="entry name" value="TOBE_2"/>
    <property type="match status" value="1"/>
</dbReference>
<dbReference type="Proteomes" id="UP000717634">
    <property type="component" value="Unassembled WGS sequence"/>
</dbReference>
<name>A0ABX1HR55_9BACT</name>
<dbReference type="SMART" id="SM00382">
    <property type="entry name" value="AAA"/>
    <property type="match status" value="1"/>
</dbReference>
<dbReference type="RefSeq" id="WP_235955644.1">
    <property type="nucleotide sequence ID" value="NZ_JAAVTK010000020.1"/>
</dbReference>
<dbReference type="PROSITE" id="PS50893">
    <property type="entry name" value="ABC_TRANSPORTER_2"/>
    <property type="match status" value="1"/>
</dbReference>
<dbReference type="SUPFAM" id="SSF50331">
    <property type="entry name" value="MOP-like"/>
    <property type="match status" value="1"/>
</dbReference>
<organism evidence="5 6">
    <name type="scientific">Hymenobacter artigasi</name>
    <dbReference type="NCBI Taxonomy" id="2719616"/>
    <lineage>
        <taxon>Bacteria</taxon>
        <taxon>Pseudomonadati</taxon>
        <taxon>Bacteroidota</taxon>
        <taxon>Cytophagia</taxon>
        <taxon>Cytophagales</taxon>
        <taxon>Hymenobacteraceae</taxon>
        <taxon>Hymenobacter</taxon>
    </lineage>
</organism>
<keyword evidence="1" id="KW-0813">Transport</keyword>
<dbReference type="InterPro" id="IPR013611">
    <property type="entry name" value="Transp-assoc_OB_typ2"/>
</dbReference>
<dbReference type="InterPro" id="IPR050093">
    <property type="entry name" value="ABC_SmlMolc_Importer"/>
</dbReference>
<gene>
    <name evidence="5" type="ORF">HBN54_004261</name>
</gene>
<keyword evidence="6" id="KW-1185">Reference proteome</keyword>
<evidence type="ECO:0000256" key="2">
    <source>
        <dbReference type="ARBA" id="ARBA00022741"/>
    </source>
</evidence>
<dbReference type="InterPro" id="IPR008995">
    <property type="entry name" value="Mo/tungstate-bd_C_term_dom"/>
</dbReference>
<dbReference type="InterPro" id="IPR003439">
    <property type="entry name" value="ABC_transporter-like_ATP-bd"/>
</dbReference>
<reference evidence="5 6" key="1">
    <citation type="submission" date="2020-03" db="EMBL/GenBank/DDBJ databases">
        <title>Genomic Encyclopedia of Type Strains, Phase IV (KMG-V): Genome sequencing to study the core and pangenomes of soil and plant-associated prokaryotes.</title>
        <authorList>
            <person name="Whitman W."/>
        </authorList>
    </citation>
    <scope>NUCLEOTIDE SEQUENCE [LARGE SCALE GENOMIC DNA]</scope>
    <source>
        <strain evidence="5 6">1B</strain>
    </source>
</reference>
<dbReference type="PANTHER" id="PTHR42781">
    <property type="entry name" value="SPERMIDINE/PUTRESCINE IMPORT ATP-BINDING PROTEIN POTA"/>
    <property type="match status" value="1"/>
</dbReference>
<evidence type="ECO:0000313" key="5">
    <source>
        <dbReference type="EMBL" id="NKI91641.1"/>
    </source>
</evidence>
<dbReference type="PROSITE" id="PS00211">
    <property type="entry name" value="ABC_TRANSPORTER_1"/>
    <property type="match status" value="1"/>
</dbReference>
<sequence length="337" mass="36534">MDILTVTNLSLTENGFTALKPISFRQKPGQKLALAGESGAGKSTLLQLVAGLIQPTTGTVQANGSRVRGPQDVLVPGHPGVAYLSQKSDLPQFLRVEQVLRYANKRPESEAQAVYELCRIAHLMTRRTDQLSGGEQQRVALARLLLGAPRLLLLDEPFSNLDRTHKRLLQGIIDELGTRLGITCLLVSHDAADVLGWADEILVLHRGRLVQQGTPGQLYHQPVDEATAALFGDYNLVRGAARRALLPGRRIKKDTALLVRPEQLQLRPVGSGGARGTVQAVRFLGSYSEVELTIADQLVRVRVAATTLQPRDETSVAIMAEAGWNIPLTPPGAQVTI</sequence>
<dbReference type="InterPro" id="IPR017871">
    <property type="entry name" value="ABC_transporter-like_CS"/>
</dbReference>
<keyword evidence="2" id="KW-0547">Nucleotide-binding</keyword>
<evidence type="ECO:0000256" key="1">
    <source>
        <dbReference type="ARBA" id="ARBA00022448"/>
    </source>
</evidence>
<dbReference type="Pfam" id="PF00005">
    <property type="entry name" value="ABC_tran"/>
    <property type="match status" value="1"/>
</dbReference>
<keyword evidence="3 5" id="KW-0067">ATP-binding</keyword>